<reference evidence="2" key="1">
    <citation type="journal article" date="2013" name="Nature">
        <title>The genomes of four tapeworm species reveal adaptations to parasitism.</title>
        <authorList>
            <person name="Tsai I.J."/>
            <person name="Zarowiecki M."/>
            <person name="Holroyd N."/>
            <person name="Garciarrubio A."/>
            <person name="Sanchez-Flores A."/>
            <person name="Brooks K.L."/>
            <person name="Tracey A."/>
            <person name="Bobes R.J."/>
            <person name="Fragoso G."/>
            <person name="Sciutto E."/>
            <person name="Aslett M."/>
            <person name="Beasley H."/>
            <person name="Bennett H.M."/>
            <person name="Cai J."/>
            <person name="Camicia F."/>
            <person name="Clark R."/>
            <person name="Cucher M."/>
            <person name="De Silva N."/>
            <person name="Day T.A."/>
            <person name="Deplazes P."/>
            <person name="Estrada K."/>
            <person name="Fernandez C."/>
            <person name="Holland P.W."/>
            <person name="Hou J."/>
            <person name="Hu S."/>
            <person name="Huckvale T."/>
            <person name="Hung S.S."/>
            <person name="Kamenetzky L."/>
            <person name="Keane J.A."/>
            <person name="Kiss F."/>
            <person name="Koziol U."/>
            <person name="Lambert O."/>
            <person name="Liu K."/>
            <person name="Luo X."/>
            <person name="Luo Y."/>
            <person name="Macchiaroli N."/>
            <person name="Nichol S."/>
            <person name="Paps J."/>
            <person name="Parkinson J."/>
            <person name="Pouchkina-Stantcheva N."/>
            <person name="Riddiford N."/>
            <person name="Rosenzvit M."/>
            <person name="Salinas G."/>
            <person name="Wasmuth J.D."/>
            <person name="Zamanian M."/>
            <person name="Zheng Y."/>
            <person name="Cai X."/>
            <person name="Soberon X."/>
            <person name="Olson P.D."/>
            <person name="Laclette J.P."/>
            <person name="Brehm K."/>
            <person name="Berriman M."/>
            <person name="Garciarrubio A."/>
            <person name="Bobes R.J."/>
            <person name="Fragoso G."/>
            <person name="Sanchez-Flores A."/>
            <person name="Estrada K."/>
            <person name="Cevallos M.A."/>
            <person name="Morett E."/>
            <person name="Gonzalez V."/>
            <person name="Portillo T."/>
            <person name="Ochoa-Leyva A."/>
            <person name="Jose M.V."/>
            <person name="Sciutto E."/>
            <person name="Landa A."/>
            <person name="Jimenez L."/>
            <person name="Valdes V."/>
            <person name="Carrero J.C."/>
            <person name="Larralde C."/>
            <person name="Morales-Montor J."/>
            <person name="Limon-Lason J."/>
            <person name="Soberon X."/>
            <person name="Laclette J.P."/>
        </authorList>
    </citation>
    <scope>NUCLEOTIDE SEQUENCE [LARGE SCALE GENOMIC DNA]</scope>
</reference>
<gene>
    <name evidence="2" type="ORF">EmuJ_000422900</name>
</gene>
<feature type="region of interest" description="Disordered" evidence="1">
    <location>
        <begin position="139"/>
        <end position="164"/>
    </location>
</feature>
<dbReference type="InterPro" id="IPR016024">
    <property type="entry name" value="ARM-type_fold"/>
</dbReference>
<keyword evidence="3" id="KW-1185">Reference proteome</keyword>
<organism evidence="2 3">
    <name type="scientific">Echinococcus multilocularis</name>
    <name type="common">Fox tapeworm</name>
    <dbReference type="NCBI Taxonomy" id="6211"/>
    <lineage>
        <taxon>Eukaryota</taxon>
        <taxon>Metazoa</taxon>
        <taxon>Spiralia</taxon>
        <taxon>Lophotrochozoa</taxon>
        <taxon>Platyhelminthes</taxon>
        <taxon>Cestoda</taxon>
        <taxon>Eucestoda</taxon>
        <taxon>Cyclophyllidea</taxon>
        <taxon>Taeniidae</taxon>
        <taxon>Echinococcus</taxon>
    </lineage>
</organism>
<dbReference type="PANTHER" id="PTHR32059:SF0">
    <property type="entry name" value="RAB11-BINDING PROTEIN RELCH"/>
    <property type="match status" value="1"/>
</dbReference>
<reference evidence="2" key="2">
    <citation type="submission" date="2015-11" db="EMBL/GenBank/DDBJ databases">
        <authorList>
            <person name="Zhang Y."/>
            <person name="Guo Z."/>
        </authorList>
    </citation>
    <scope>NUCLEOTIDE SEQUENCE</scope>
</reference>
<dbReference type="PROSITE" id="PS50896">
    <property type="entry name" value="LISH"/>
    <property type="match status" value="1"/>
</dbReference>
<dbReference type="PANTHER" id="PTHR32059">
    <property type="entry name" value="RAB11-BINDING PROTEIN RELCH"/>
    <property type="match status" value="1"/>
</dbReference>
<dbReference type="GO" id="GO:0032367">
    <property type="term" value="P:intracellular cholesterol transport"/>
    <property type="evidence" value="ECO:0007669"/>
    <property type="project" value="InterPro"/>
</dbReference>
<name>A0A068XX80_ECHMU</name>
<dbReference type="OMA" id="CEVEDQQ"/>
<dbReference type="SUPFAM" id="SSF48371">
    <property type="entry name" value="ARM repeat"/>
    <property type="match status" value="1"/>
</dbReference>
<protein>
    <submittedName>
        <fullName evidence="2">LisH domain and HEAT repeat containing protein</fullName>
    </submittedName>
</protein>
<evidence type="ECO:0000313" key="2">
    <source>
        <dbReference type="EMBL" id="CDS37002.1"/>
    </source>
</evidence>
<dbReference type="STRING" id="6211.A0A068XX80"/>
<feature type="region of interest" description="Disordered" evidence="1">
    <location>
        <begin position="1428"/>
        <end position="1447"/>
    </location>
</feature>
<dbReference type="InterPro" id="IPR040362">
    <property type="entry name" value="RELCH"/>
</dbReference>
<dbReference type="Gene3D" id="1.25.10.10">
    <property type="entry name" value="Leucine-rich Repeat Variant"/>
    <property type="match status" value="1"/>
</dbReference>
<feature type="compositionally biased region" description="Basic and acidic residues" evidence="1">
    <location>
        <begin position="376"/>
        <end position="385"/>
    </location>
</feature>
<accession>A0A068XX80</accession>
<evidence type="ECO:0000256" key="1">
    <source>
        <dbReference type="SAM" id="MobiDB-lite"/>
    </source>
</evidence>
<dbReference type="OrthoDB" id="1695393at2759"/>
<dbReference type="InterPro" id="IPR011989">
    <property type="entry name" value="ARM-like"/>
</dbReference>
<dbReference type="GO" id="GO:0055037">
    <property type="term" value="C:recycling endosome"/>
    <property type="evidence" value="ECO:0007669"/>
    <property type="project" value="TreeGrafter"/>
</dbReference>
<dbReference type="GO" id="GO:0005802">
    <property type="term" value="C:trans-Golgi network"/>
    <property type="evidence" value="ECO:0007669"/>
    <property type="project" value="InterPro"/>
</dbReference>
<dbReference type="Proteomes" id="UP000017246">
    <property type="component" value="Unassembled WGS sequence"/>
</dbReference>
<dbReference type="eggNOG" id="KOG0211">
    <property type="taxonomic scope" value="Eukaryota"/>
</dbReference>
<evidence type="ECO:0000313" key="3">
    <source>
        <dbReference type="Proteomes" id="UP000017246"/>
    </source>
</evidence>
<dbReference type="InterPro" id="IPR006594">
    <property type="entry name" value="LisH"/>
</dbReference>
<feature type="region of interest" description="Disordered" evidence="1">
    <location>
        <begin position="360"/>
        <end position="402"/>
    </location>
</feature>
<dbReference type="EMBL" id="LN902843">
    <property type="protein sequence ID" value="CDS37002.1"/>
    <property type="molecule type" value="Genomic_DNA"/>
</dbReference>
<proteinExistence type="predicted"/>
<sequence>MMALFETTIIEQGTKPETQFSDYLLKDKFFLTALEFHYELLERGISCDTLEKFFSNPENFYRFDSNRSEVISTNSHVSLSTSDSVDLRTGSEDQNSFEEQLKGNVDPNNYFKVFEFELRKRNEEIKSLRRRLTTATVGVGKATEPLNSSTPSNGECYDSKDSGPASNTEMRALRFLVNEHLLNNGYKLSAVQFAEECEVEDQQDLDDWDDVGLTCNRPPNLLMLLRSSWMLPCHKPLRSVSSTPHSARPQATVANATVEFTDKAVQTELSAGILDEELETNKTALSALRCNFEATKAELEVSRQQIGDLRGKVMRIEAENVSLAQESTYWRNQLLCLKRDYPDLVGTTVVKASKNTAPAQSLSNGYVESGTEDTDAAEKLSENGHIKTSSPVPSPPCADPPASKVTAPLPKLVINNPQFIRRCAPEFVRCASELLPPVETEEVPLEVSRLADTLDEIIVAIGSQIQGILKHLPDDRKTLALPLLIQAICLHPDAEVRDQLLRTLFNLFTDSPEADTKEVEMKRAGTILHQCRDLATCLGPQRIESELLPQIWSQLNERPSNSLRKLLISACGVIAPATPSRLRSSLLLSILLQSIEEEKAEEVRAVALRSLAAVVALMEDRDKVPQLVTTFDTVFRTDWTHSPPATTALPCPHVVTYGCLPCLVSGSSMGTCPSIITASCNWLLPTVAQWCLEVGSFNDLLLKPWLQRLMNLCFTLDVSKSRPKSSSVLAAPRRLKAAFSTDELFFIMTVLNRLVPFVFVSVLESLTLLRPDTEDCDDLVLDDVAEDVKNAEGEDLEKNGSTGIANSNTVDERRSSVDLDQCVYLFVPQYILGKRRYEQLLECFNHILCGLKTICGEAEQQKQSALEDAENETSTTAMDIVSMSTGREGDEWPAMDAVRQHLFCVAQMLRTITPCPNTSSTAAVTEAVETAEGHEYLEQDPISPQEFLALMQMQFEDTYWTPWHLQPTSSILTLCKELCLYVSLFGKAFGAAAVQSHLGEPFHTLLMERSVQGYFEFDLKALPSGAFAGYCCLLASTKFKSELNKVKMLIANAIFLHSRDSCSLHGVRAGIMTLCHSEDAMMIAHAVLLPALRSCASCADPAVRRTASNIFYTLIAYLSDAVDFDSASAATSKQLTPAPAKQHNRQSSWVPTTPSLLEECWQLVSQLARDDYASVGTVAFPESNPTGTTEIPPLDEHSADWSCISVALGPLFCLYSRMLRSSPYVTDMDLMQRRNLSENSRIAEQALGLIGRLMSMVSAEGQSPLDPSAVQFLVQRQHWETLVSGLLQVANRLFLTCPEEFRDTRILPWLYRLTEINNMIPDLEKRTRLGQRLVGVFSTTAFCLGTEAVMMTWVMPGLDRLRLDFVEAGEKESAEGLEQLSSDLRQRLANYTSPSPVQPIAADTAKNSLRQKFANLLNSASDSPITHGKKFPFSSINRRGGGSQNHLLQDENAGAVQPSLLSTPSSVRWGHLFDDGTVAKAPIPYRGPL</sequence>